<comment type="subcellular location">
    <subcellularLocation>
        <location evidence="1">Nucleus</location>
    </subcellularLocation>
</comment>
<evidence type="ECO:0000313" key="5">
    <source>
        <dbReference type="EMBL" id="GAU29305.1"/>
    </source>
</evidence>
<dbReference type="OrthoDB" id="20729at2759"/>
<dbReference type="GO" id="GO:0016567">
    <property type="term" value="P:protein ubiquitination"/>
    <property type="evidence" value="ECO:0007669"/>
    <property type="project" value="InterPro"/>
</dbReference>
<dbReference type="PANTHER" id="PTHR47358">
    <property type="entry name" value="E3 UBIQUITIN-PROTEIN LIGASE HOS1"/>
    <property type="match status" value="1"/>
</dbReference>
<reference evidence="6" key="1">
    <citation type="journal article" date="2017" name="Front. Plant Sci.">
        <title>Climate Clever Clovers: New Paradigm to Reduce the Environmental Footprint of Ruminants by Breeding Low Methanogenic Forages Utilizing Haplotype Variation.</title>
        <authorList>
            <person name="Kaur P."/>
            <person name="Appels R."/>
            <person name="Bayer P.E."/>
            <person name="Keeble-Gagnere G."/>
            <person name="Wang J."/>
            <person name="Hirakawa H."/>
            <person name="Shirasawa K."/>
            <person name="Vercoe P."/>
            <person name="Stefanova K."/>
            <person name="Durmic Z."/>
            <person name="Nichols P."/>
            <person name="Revell C."/>
            <person name="Isobe S.N."/>
            <person name="Edwards D."/>
            <person name="Erskine W."/>
        </authorList>
    </citation>
    <scope>NUCLEOTIDE SEQUENCE [LARGE SCALE GENOMIC DNA]</scope>
    <source>
        <strain evidence="6">cv. Daliak</strain>
    </source>
</reference>
<evidence type="ECO:0000256" key="3">
    <source>
        <dbReference type="SAM" id="MobiDB-lite"/>
    </source>
</evidence>
<dbReference type="GO" id="GO:0005634">
    <property type="term" value="C:nucleus"/>
    <property type="evidence" value="ECO:0007669"/>
    <property type="project" value="UniProtKB-SubCell"/>
</dbReference>
<name>A0A2Z6N038_TRISU</name>
<dbReference type="InterPro" id="IPR025151">
    <property type="entry name" value="ELYS_dom"/>
</dbReference>
<dbReference type="GO" id="GO:0004842">
    <property type="term" value="F:ubiquitin-protein transferase activity"/>
    <property type="evidence" value="ECO:0007669"/>
    <property type="project" value="InterPro"/>
</dbReference>
<organism evidence="5 6">
    <name type="scientific">Trifolium subterraneum</name>
    <name type="common">Subterranean clover</name>
    <dbReference type="NCBI Taxonomy" id="3900"/>
    <lineage>
        <taxon>Eukaryota</taxon>
        <taxon>Viridiplantae</taxon>
        <taxon>Streptophyta</taxon>
        <taxon>Embryophyta</taxon>
        <taxon>Tracheophyta</taxon>
        <taxon>Spermatophyta</taxon>
        <taxon>Magnoliopsida</taxon>
        <taxon>eudicotyledons</taxon>
        <taxon>Gunneridae</taxon>
        <taxon>Pentapetalae</taxon>
        <taxon>rosids</taxon>
        <taxon>fabids</taxon>
        <taxon>Fabales</taxon>
        <taxon>Fabaceae</taxon>
        <taxon>Papilionoideae</taxon>
        <taxon>50 kb inversion clade</taxon>
        <taxon>NPAAA clade</taxon>
        <taxon>Hologalegina</taxon>
        <taxon>IRL clade</taxon>
        <taxon>Trifolieae</taxon>
        <taxon>Trifolium</taxon>
    </lineage>
</organism>
<dbReference type="Gene3D" id="3.30.40.10">
    <property type="entry name" value="Zinc/RING finger domain, C3HC4 (zinc finger)"/>
    <property type="match status" value="1"/>
</dbReference>
<dbReference type="PANTHER" id="PTHR47358:SF2">
    <property type="entry name" value="E3 UBIQUITIN-PROTEIN LIGASE HOS1"/>
    <property type="match status" value="1"/>
</dbReference>
<dbReference type="InterPro" id="IPR013083">
    <property type="entry name" value="Znf_RING/FYVE/PHD"/>
</dbReference>
<keyword evidence="2" id="KW-0539">Nucleus</keyword>
<dbReference type="EMBL" id="DF973393">
    <property type="protein sequence ID" value="GAU29305.1"/>
    <property type="molecule type" value="Genomic_DNA"/>
</dbReference>
<evidence type="ECO:0000259" key="4">
    <source>
        <dbReference type="Pfam" id="PF13934"/>
    </source>
</evidence>
<dbReference type="Pfam" id="PF13934">
    <property type="entry name" value="ELYS"/>
    <property type="match status" value="1"/>
</dbReference>
<gene>
    <name evidence="5" type="ORF">TSUD_226760</name>
</gene>
<keyword evidence="6" id="KW-1185">Reference proteome</keyword>
<evidence type="ECO:0000256" key="1">
    <source>
        <dbReference type="ARBA" id="ARBA00004123"/>
    </source>
</evidence>
<feature type="compositionally biased region" description="Low complexity" evidence="3">
    <location>
        <begin position="704"/>
        <end position="714"/>
    </location>
</feature>
<evidence type="ECO:0000313" key="6">
    <source>
        <dbReference type="Proteomes" id="UP000242715"/>
    </source>
</evidence>
<protein>
    <recommendedName>
        <fullName evidence="4">ELYS-like domain-containing protein</fullName>
    </recommendedName>
</protein>
<dbReference type="AlphaFoldDB" id="A0A2Z6N038"/>
<dbReference type="InterPro" id="IPR044718">
    <property type="entry name" value="HOS1"/>
</dbReference>
<evidence type="ECO:0000256" key="2">
    <source>
        <dbReference type="ARBA" id="ARBA00023242"/>
    </source>
</evidence>
<dbReference type="Proteomes" id="UP000242715">
    <property type="component" value="Unassembled WGS sequence"/>
</dbReference>
<proteinExistence type="predicted"/>
<feature type="region of interest" description="Disordered" evidence="3">
    <location>
        <begin position="684"/>
        <end position="717"/>
    </location>
</feature>
<accession>A0A2Z6N038</accession>
<sequence>MAFDVLFQETLEHLAAIDLIELCKEAKVERCRATRDLRSCGRYVHHVLNSCGHASLCEECSQRCDICPICRIPIPKSGTKLRHRLYYECMEAGLISKRCDERFQEIDDGEKQLTADVQRLYSLFDVALENNLGISNVLDILESSFKGTLSAQLHDLHHLQESILKTKQHMEIIIWCIRHEFLENVRSRFSNSSSWASVVRKRKSEAIRRAWPDAINESTESKGHDGSLFIEDALNNLDLEEVMMPEIGDGLEVAALQKDEASIFRSNTDHVLSCYPFKNLRAAADLLFLHGSSDAFLYYLYDRHWTIPDEEWRDILEDFAATFSISRHSLLESLTFYLLDDHTDEALQEACRLLPEISGPTSHPKIAEVLLERGSPDTALMVLRWSGRDGGLQMNSLRDAVTAVRVRIECGLLTEAFMHQRVLCTKAKEKTFNKGLSGNTEKQKGQNCNGVEWVEVLVTEICCLCIRRNLVDRMLELPWNSDEEKSIHKCLLDYATEDPLRTTGSLLVVFYIQRYRYSEAYQVHIKLEKVEQDFILKGSISQEILQRLEKTIQWRSNLVNRSLELLPEVEQEQLKSGNLNEGAATSHGVAEIPDKFDVHQVQDSTSTSLLIPSSANPSLMLHKDPTTGLLGSSTLATSAKIGTPFPTTVPELGNFISPSFPHEGLFTNSERVSSRQGKIGKILRYDNTPTPRNHKIRLTNGTPSKGFSRSPSSSQENVRDKIFPGVEQNLLFGHDQTTSPMFSWKSTANPVTRSTLSPKEFANDLPNMYSRNVQSHKDDNSWNFFPPNDPMDVSLSHTKKLNTEVNVNGGPRWRSDETSDEEADQGWEKAMDIAHHATPSRTIRRSRVAKR</sequence>
<feature type="domain" description="ELYS-like" evidence="4">
    <location>
        <begin position="228"/>
        <end position="493"/>
    </location>
</feature>